<feature type="signal peptide" evidence="1">
    <location>
        <begin position="1"/>
        <end position="20"/>
    </location>
</feature>
<sequence length="135" mass="14254">MKLKAFGSLVGAVGLSVVLAGCATETTNDDGTSSKAQTIQASLQSDGVTREVLADGTEQSSSEVDVQVVDWPSFWSTCPDGKSWKKDSTGRAFIRAAAEHCRRRDGSLGGQQEWSGWCESDIVNCDGSLRCGTGC</sequence>
<keyword evidence="3" id="KW-1185">Reference proteome</keyword>
<dbReference type="PROSITE" id="PS51257">
    <property type="entry name" value="PROKAR_LIPOPROTEIN"/>
    <property type="match status" value="1"/>
</dbReference>
<evidence type="ECO:0000313" key="3">
    <source>
        <dbReference type="Proteomes" id="UP001374803"/>
    </source>
</evidence>
<reference evidence="2" key="1">
    <citation type="submission" date="2021-12" db="EMBL/GenBank/DDBJ databases">
        <title>Discovery of the Pendulisporaceae a myxobacterial family with distinct sporulation behavior and unique specialized metabolism.</title>
        <authorList>
            <person name="Garcia R."/>
            <person name="Popoff A."/>
            <person name="Bader C.D."/>
            <person name="Loehr J."/>
            <person name="Walesch S."/>
            <person name="Walt C."/>
            <person name="Boldt J."/>
            <person name="Bunk B."/>
            <person name="Haeckl F.J.F.P.J."/>
            <person name="Gunesch A.P."/>
            <person name="Birkelbach J."/>
            <person name="Nuebel U."/>
            <person name="Pietschmann T."/>
            <person name="Bach T."/>
            <person name="Mueller R."/>
        </authorList>
    </citation>
    <scope>NUCLEOTIDE SEQUENCE</scope>
    <source>
        <strain evidence="2">MSr11367</strain>
    </source>
</reference>
<evidence type="ECO:0000313" key="2">
    <source>
        <dbReference type="EMBL" id="WXB05336.1"/>
    </source>
</evidence>
<keyword evidence="1" id="KW-0732">Signal</keyword>
<dbReference type="RefSeq" id="WP_394834980.1">
    <property type="nucleotide sequence ID" value="NZ_CP089929.1"/>
</dbReference>
<feature type="chain" id="PRO_5045152587" evidence="1">
    <location>
        <begin position="21"/>
        <end position="135"/>
    </location>
</feature>
<organism evidence="2 3">
    <name type="scientific">Pendulispora rubella</name>
    <dbReference type="NCBI Taxonomy" id="2741070"/>
    <lineage>
        <taxon>Bacteria</taxon>
        <taxon>Pseudomonadati</taxon>
        <taxon>Myxococcota</taxon>
        <taxon>Myxococcia</taxon>
        <taxon>Myxococcales</taxon>
        <taxon>Sorangiineae</taxon>
        <taxon>Pendulisporaceae</taxon>
        <taxon>Pendulispora</taxon>
    </lineage>
</organism>
<protein>
    <submittedName>
        <fullName evidence="2">Uncharacterized protein</fullName>
    </submittedName>
</protein>
<evidence type="ECO:0000256" key="1">
    <source>
        <dbReference type="SAM" id="SignalP"/>
    </source>
</evidence>
<dbReference type="Proteomes" id="UP001374803">
    <property type="component" value="Chromosome"/>
</dbReference>
<dbReference type="EMBL" id="CP089983">
    <property type="protein sequence ID" value="WXB05336.1"/>
    <property type="molecule type" value="Genomic_DNA"/>
</dbReference>
<name>A0ABZ2L816_9BACT</name>
<accession>A0ABZ2L816</accession>
<gene>
    <name evidence="2" type="ORF">LVJ94_51620</name>
</gene>
<proteinExistence type="predicted"/>